<dbReference type="OrthoDB" id="7864805at2"/>
<gene>
    <name evidence="2" type="ordered locus">IL2078</name>
</gene>
<dbReference type="RefSeq" id="WP_011235306.1">
    <property type="nucleotide sequence ID" value="NC_006512.1"/>
</dbReference>
<sequence length="150" mass="16148">MTQTILVILAIAAGMSISIQASINAMMGQLAHNTFLSLTIAFTISALFSALALWGFSERTSITFFSLPWYFWLVAAIFTCFGVGTMYFLIPKLGVGQVMAYALAGQLIGAMIINHFGFLGNTAIALNSYRLIGACFLIAGVFLINMGARQ</sequence>
<dbReference type="EMBL" id="AE017340">
    <property type="protein sequence ID" value="AAV82910.1"/>
    <property type="molecule type" value="Genomic_DNA"/>
</dbReference>
<dbReference type="GO" id="GO:0005886">
    <property type="term" value="C:plasma membrane"/>
    <property type="evidence" value="ECO:0007669"/>
    <property type="project" value="TreeGrafter"/>
</dbReference>
<reference evidence="2 3" key="1">
    <citation type="journal article" date="2004" name="Proc. Natl. Acad. Sci. U.S.A.">
        <title>Genome sequence of the deep-sea gamma-proteobacterium Idiomarina loihiensis reveals amino acid fermentation as a source of carbon and energy.</title>
        <authorList>
            <person name="Hou S."/>
            <person name="Saw J.H."/>
            <person name="Lee K.S."/>
            <person name="Freitas T.A."/>
            <person name="Belisle C."/>
            <person name="Kawarabayasi Y."/>
            <person name="Donachie S.P."/>
            <person name="Pikina A."/>
            <person name="Galperin M.Y."/>
            <person name="Koonin E.V."/>
            <person name="Makarova K.S."/>
            <person name="Omelchenko M.V."/>
            <person name="Sorokin A."/>
            <person name="Wolf Y.I."/>
            <person name="Li Q.X."/>
            <person name="Keum Y.S."/>
            <person name="Campbell S."/>
            <person name="Denery J."/>
            <person name="Aizawa S."/>
            <person name="Shibata S."/>
            <person name="Malahoff A."/>
            <person name="Alam M."/>
        </authorList>
    </citation>
    <scope>NUCLEOTIDE SEQUENCE [LARGE SCALE GENOMIC DNA]</scope>
    <source>
        <strain evidence="3">ATCC BAA-735 / DSM 15497 / L2-TR</strain>
    </source>
</reference>
<feature type="transmembrane region" description="Helical" evidence="1">
    <location>
        <begin position="98"/>
        <end position="117"/>
    </location>
</feature>
<dbReference type="GeneID" id="41337267"/>
<keyword evidence="3" id="KW-1185">Reference proteome</keyword>
<dbReference type="eggNOG" id="COG3238">
    <property type="taxonomic scope" value="Bacteria"/>
</dbReference>
<protein>
    <submittedName>
        <fullName evidence="2">Uncharacterized conserved membrane protein</fullName>
    </submittedName>
</protein>
<dbReference type="Proteomes" id="UP000001171">
    <property type="component" value="Chromosome"/>
</dbReference>
<dbReference type="AlphaFoldDB" id="Q5R178"/>
<keyword evidence="1" id="KW-0812">Transmembrane</keyword>
<evidence type="ECO:0000256" key="1">
    <source>
        <dbReference type="SAM" id="Phobius"/>
    </source>
</evidence>
<feature type="transmembrane region" description="Helical" evidence="1">
    <location>
        <begin position="6"/>
        <end position="23"/>
    </location>
</feature>
<dbReference type="PANTHER" id="PTHR34821:SF2">
    <property type="entry name" value="INNER MEMBRANE PROTEIN YDCZ"/>
    <property type="match status" value="1"/>
</dbReference>
<accession>Q5R178</accession>
<evidence type="ECO:0000313" key="3">
    <source>
        <dbReference type="Proteomes" id="UP000001171"/>
    </source>
</evidence>
<dbReference type="KEGG" id="ilo:IL2078"/>
<dbReference type="InterPro" id="IPR006750">
    <property type="entry name" value="YdcZ"/>
</dbReference>
<proteinExistence type="predicted"/>
<dbReference type="STRING" id="283942.IL2078"/>
<name>Q5R178_IDILO</name>
<dbReference type="HOGENOM" id="CLU_068878_4_0_6"/>
<feature type="transmembrane region" description="Helical" evidence="1">
    <location>
        <begin position="129"/>
        <end position="148"/>
    </location>
</feature>
<keyword evidence="1" id="KW-0472">Membrane</keyword>
<keyword evidence="1" id="KW-1133">Transmembrane helix</keyword>
<feature type="transmembrane region" description="Helical" evidence="1">
    <location>
        <begin position="35"/>
        <end position="57"/>
    </location>
</feature>
<feature type="transmembrane region" description="Helical" evidence="1">
    <location>
        <begin position="69"/>
        <end position="89"/>
    </location>
</feature>
<evidence type="ECO:0000313" key="2">
    <source>
        <dbReference type="EMBL" id="AAV82910.1"/>
    </source>
</evidence>
<dbReference type="PANTHER" id="PTHR34821">
    <property type="entry name" value="INNER MEMBRANE PROTEIN YDCZ"/>
    <property type="match status" value="1"/>
</dbReference>
<organism evidence="2 3">
    <name type="scientific">Idiomarina loihiensis (strain ATCC BAA-735 / DSM 15497 / L2-TR)</name>
    <dbReference type="NCBI Taxonomy" id="283942"/>
    <lineage>
        <taxon>Bacteria</taxon>
        <taxon>Pseudomonadati</taxon>
        <taxon>Pseudomonadota</taxon>
        <taxon>Gammaproteobacteria</taxon>
        <taxon>Alteromonadales</taxon>
        <taxon>Idiomarinaceae</taxon>
        <taxon>Idiomarina</taxon>
    </lineage>
</organism>
<dbReference type="Pfam" id="PF04657">
    <property type="entry name" value="DMT_YdcZ"/>
    <property type="match status" value="1"/>
</dbReference>